<gene>
    <name evidence="1" type="ORF">HPBE_LOCUS7469</name>
</gene>
<dbReference type="WBParaSite" id="HPBE_0000746801-mRNA-1">
    <property type="protein sequence ID" value="HPBE_0000746801-mRNA-1"/>
    <property type="gene ID" value="HPBE_0000746801"/>
</dbReference>
<evidence type="ECO:0000313" key="1">
    <source>
        <dbReference type="EMBL" id="VDO72400.1"/>
    </source>
</evidence>
<protein>
    <submittedName>
        <fullName evidence="3">GLOBIN domain-containing protein</fullName>
    </submittedName>
</protein>
<accession>A0A3P7XDX6</accession>
<proteinExistence type="predicted"/>
<dbReference type="Proteomes" id="UP000050761">
    <property type="component" value="Unassembled WGS sequence"/>
</dbReference>
<dbReference type="AlphaFoldDB" id="A0A183FK40"/>
<name>A0A183FK40_HELPZ</name>
<dbReference type="EMBL" id="UZAH01025898">
    <property type="protein sequence ID" value="VDO72400.1"/>
    <property type="molecule type" value="Genomic_DNA"/>
</dbReference>
<sequence length="199" mass="22798">MPDATDSAKVVSAAEDASFELPPEQEWLSSGDSREPIDEIYAALKVIWPVLNTLEGREKGALQVLGSAVEGAFVKEPGTRKKKDYARILSAATAFAQVYHEPRRHRHTPHDVRVLQLFTNWAYYVVEAFGDADPEWRVFRVIWPALREEIKEACDRVDDYVKRTKNGIADTEEDYYASYWIKVEETLDHLRIFLGPDLK</sequence>
<evidence type="ECO:0000313" key="3">
    <source>
        <dbReference type="WBParaSite" id="HPBE_0000746801-mRNA-1"/>
    </source>
</evidence>
<reference evidence="3" key="2">
    <citation type="submission" date="2019-09" db="UniProtKB">
        <authorList>
            <consortium name="WormBaseParasite"/>
        </authorList>
    </citation>
    <scope>IDENTIFICATION</scope>
</reference>
<reference evidence="1 2" key="1">
    <citation type="submission" date="2018-11" db="EMBL/GenBank/DDBJ databases">
        <authorList>
            <consortium name="Pathogen Informatics"/>
        </authorList>
    </citation>
    <scope>NUCLEOTIDE SEQUENCE [LARGE SCALE GENOMIC DNA]</scope>
</reference>
<keyword evidence="2" id="KW-1185">Reference proteome</keyword>
<accession>A0A183FK40</accession>
<organism evidence="2 3">
    <name type="scientific">Heligmosomoides polygyrus</name>
    <name type="common">Parasitic roundworm</name>
    <dbReference type="NCBI Taxonomy" id="6339"/>
    <lineage>
        <taxon>Eukaryota</taxon>
        <taxon>Metazoa</taxon>
        <taxon>Ecdysozoa</taxon>
        <taxon>Nematoda</taxon>
        <taxon>Chromadorea</taxon>
        <taxon>Rhabditida</taxon>
        <taxon>Rhabditina</taxon>
        <taxon>Rhabditomorpha</taxon>
        <taxon>Strongyloidea</taxon>
        <taxon>Heligmosomidae</taxon>
        <taxon>Heligmosomoides</taxon>
    </lineage>
</organism>
<evidence type="ECO:0000313" key="2">
    <source>
        <dbReference type="Proteomes" id="UP000050761"/>
    </source>
</evidence>